<keyword evidence="2" id="KW-0732">Signal</keyword>
<sequence>MKKRKLLALCLVPALLAGCAAPAGVTDLSRQFEAGAPAPPEAAPAADAAIGTLGAELLRAAREPGENTLLSPLSVALALSMTANGAAEDTLAEFEALLGADVAALNANAASLLADYAALGGSTECSIADSLWLDGRLEANELFLSRCTAFYGARLYQADLDTDGARRAVNNWVGEVTRGLIPEVLAETPAPETVLLLVNALYLKNAWASEFDPLDTRPGDFTAADGSEAETDFLSNGLRAEQYFAAEGAAGVVLPYDDGRLGFLAVLPDGELDAWLETLDGDTLPALLAAAEEERVLLRLPKFEAEWGGELKELLAELGLETAFDPAQADFSALGTAPDGPLYVSSVVHKARIEVNEKGTEAAAATVAGLNGAAAPTDYRELVLDRPFCYAVVDLERGVPLFLGTFERP</sequence>
<dbReference type="GO" id="GO:0006508">
    <property type="term" value="P:proteolysis"/>
    <property type="evidence" value="ECO:0007669"/>
    <property type="project" value="UniProtKB-KW"/>
</dbReference>
<accession>A0A6I2QVZ7</accession>
<dbReference type="Gene3D" id="3.30.497.10">
    <property type="entry name" value="Antithrombin, subunit I, domain 2"/>
    <property type="match status" value="1"/>
</dbReference>
<dbReference type="InterPro" id="IPR036186">
    <property type="entry name" value="Serpin_sf"/>
</dbReference>
<evidence type="ECO:0000313" key="5">
    <source>
        <dbReference type="Proteomes" id="UP000434475"/>
    </source>
</evidence>
<evidence type="ECO:0000313" key="4">
    <source>
        <dbReference type="EMBL" id="MSB18334.1"/>
    </source>
</evidence>
<dbReference type="Gene3D" id="2.30.39.10">
    <property type="entry name" value="Alpha-1-antitrypsin, domain 1"/>
    <property type="match status" value="1"/>
</dbReference>
<evidence type="ECO:0000259" key="3">
    <source>
        <dbReference type="SMART" id="SM00093"/>
    </source>
</evidence>
<organism evidence="4 5">
    <name type="scientific">Flavonifractor plautii</name>
    <name type="common">Fusobacterium plautii</name>
    <dbReference type="NCBI Taxonomy" id="292800"/>
    <lineage>
        <taxon>Bacteria</taxon>
        <taxon>Bacillati</taxon>
        <taxon>Bacillota</taxon>
        <taxon>Clostridia</taxon>
        <taxon>Eubacteriales</taxon>
        <taxon>Oscillospiraceae</taxon>
        <taxon>Flavonifractor</taxon>
    </lineage>
</organism>
<gene>
    <name evidence="4" type="ORF">GKE97_02245</name>
</gene>
<dbReference type="EMBL" id="WKPR01000003">
    <property type="protein sequence ID" value="MSB18334.1"/>
    <property type="molecule type" value="Genomic_DNA"/>
</dbReference>
<dbReference type="Pfam" id="PF00079">
    <property type="entry name" value="Serpin"/>
    <property type="match status" value="1"/>
</dbReference>
<dbReference type="InterPro" id="IPR042178">
    <property type="entry name" value="Serpin_sf_1"/>
</dbReference>
<comment type="caution">
    <text evidence="4">The sequence shown here is derived from an EMBL/GenBank/DDBJ whole genome shotgun (WGS) entry which is preliminary data.</text>
</comment>
<dbReference type="SUPFAM" id="SSF56574">
    <property type="entry name" value="Serpins"/>
    <property type="match status" value="1"/>
</dbReference>
<dbReference type="SMART" id="SM00093">
    <property type="entry name" value="SERPIN"/>
    <property type="match status" value="1"/>
</dbReference>
<keyword evidence="4" id="KW-0645">Protease</keyword>
<feature type="domain" description="Serpin" evidence="3">
    <location>
        <begin position="55"/>
        <end position="409"/>
    </location>
</feature>
<dbReference type="AlphaFoldDB" id="A0A6I2QVZ7"/>
<dbReference type="Proteomes" id="UP000434475">
    <property type="component" value="Unassembled WGS sequence"/>
</dbReference>
<evidence type="ECO:0000256" key="1">
    <source>
        <dbReference type="RuleBase" id="RU000411"/>
    </source>
</evidence>
<reference evidence="4 5" key="1">
    <citation type="journal article" date="2019" name="Nat. Med.">
        <title>A library of human gut bacterial isolates paired with longitudinal multiomics data enables mechanistic microbiome research.</title>
        <authorList>
            <person name="Poyet M."/>
            <person name="Groussin M."/>
            <person name="Gibbons S.M."/>
            <person name="Avila-Pacheco J."/>
            <person name="Jiang X."/>
            <person name="Kearney S.M."/>
            <person name="Perrotta A.R."/>
            <person name="Berdy B."/>
            <person name="Zhao S."/>
            <person name="Lieberman T.D."/>
            <person name="Swanson P.K."/>
            <person name="Smith M."/>
            <person name="Roesemann S."/>
            <person name="Alexander J.E."/>
            <person name="Rich S.A."/>
            <person name="Livny J."/>
            <person name="Vlamakis H."/>
            <person name="Clish C."/>
            <person name="Bullock K."/>
            <person name="Deik A."/>
            <person name="Scott J."/>
            <person name="Pierce K.A."/>
            <person name="Xavier R.J."/>
            <person name="Alm E.J."/>
        </authorList>
    </citation>
    <scope>NUCLEOTIDE SEQUENCE [LARGE SCALE GENOMIC DNA]</scope>
    <source>
        <strain evidence="4 5">BIOML-A2</strain>
    </source>
</reference>
<name>A0A6I2QVZ7_FLAPL</name>
<proteinExistence type="inferred from homology"/>
<dbReference type="InterPro" id="IPR000215">
    <property type="entry name" value="Serpin_fam"/>
</dbReference>
<dbReference type="PANTHER" id="PTHR11461">
    <property type="entry name" value="SERINE PROTEASE INHIBITOR, SERPIN"/>
    <property type="match status" value="1"/>
</dbReference>
<dbReference type="GO" id="GO:0008233">
    <property type="term" value="F:peptidase activity"/>
    <property type="evidence" value="ECO:0007669"/>
    <property type="project" value="UniProtKB-KW"/>
</dbReference>
<keyword evidence="4" id="KW-0378">Hydrolase</keyword>
<dbReference type="RefSeq" id="WP_172697157.1">
    <property type="nucleotide sequence ID" value="NZ_WKPR01000003.1"/>
</dbReference>
<dbReference type="GO" id="GO:0004867">
    <property type="term" value="F:serine-type endopeptidase inhibitor activity"/>
    <property type="evidence" value="ECO:0007669"/>
    <property type="project" value="InterPro"/>
</dbReference>
<evidence type="ECO:0000256" key="2">
    <source>
        <dbReference type="SAM" id="SignalP"/>
    </source>
</evidence>
<dbReference type="PANTHER" id="PTHR11461:SF211">
    <property type="entry name" value="GH10112P-RELATED"/>
    <property type="match status" value="1"/>
</dbReference>
<dbReference type="InterPro" id="IPR042185">
    <property type="entry name" value="Serpin_sf_2"/>
</dbReference>
<dbReference type="GO" id="GO:0005615">
    <property type="term" value="C:extracellular space"/>
    <property type="evidence" value="ECO:0007669"/>
    <property type="project" value="InterPro"/>
</dbReference>
<dbReference type="InterPro" id="IPR023796">
    <property type="entry name" value="Serpin_dom"/>
</dbReference>
<dbReference type="CDD" id="cd19589">
    <property type="entry name" value="serpin_tengpin-like"/>
    <property type="match status" value="1"/>
</dbReference>
<protein>
    <submittedName>
        <fullName evidence="4">Serine protease</fullName>
    </submittedName>
</protein>
<feature type="chain" id="PRO_5038819103" evidence="2">
    <location>
        <begin position="24"/>
        <end position="409"/>
    </location>
</feature>
<dbReference type="PROSITE" id="PS51257">
    <property type="entry name" value="PROKAR_LIPOPROTEIN"/>
    <property type="match status" value="1"/>
</dbReference>
<feature type="signal peptide" evidence="2">
    <location>
        <begin position="1"/>
        <end position="23"/>
    </location>
</feature>
<comment type="similarity">
    <text evidence="1">Belongs to the serpin family.</text>
</comment>